<protein>
    <recommendedName>
        <fullName evidence="1">RiboL-PSP-HEPN domain-containing protein</fullName>
    </recommendedName>
</protein>
<dbReference type="Pfam" id="PF18735">
    <property type="entry name" value="HEPN_RiboL-PSP"/>
    <property type="match status" value="1"/>
</dbReference>
<organism evidence="2 3">
    <name type="scientific">Burkholderia lata (strain ATCC 17760 / DSM 23089 / LMG 22485 / NCIMB 9086 / R18194 / 383)</name>
    <dbReference type="NCBI Taxonomy" id="482957"/>
    <lineage>
        <taxon>Bacteria</taxon>
        <taxon>Pseudomonadati</taxon>
        <taxon>Pseudomonadota</taxon>
        <taxon>Betaproteobacteria</taxon>
        <taxon>Burkholderiales</taxon>
        <taxon>Burkholderiaceae</taxon>
        <taxon>Burkholderia</taxon>
        <taxon>Burkholderia cepacia complex</taxon>
    </lineage>
</organism>
<proteinExistence type="predicted"/>
<dbReference type="Proteomes" id="UP000494260">
    <property type="component" value="Unassembled WGS sequence"/>
</dbReference>
<dbReference type="AlphaFoldDB" id="A0A6P2VCH2"/>
<gene>
    <name evidence="2" type="ORF">BLA18109_03127</name>
</gene>
<evidence type="ECO:0000313" key="2">
    <source>
        <dbReference type="EMBL" id="VWC79341.1"/>
    </source>
</evidence>
<dbReference type="InterPro" id="IPR041519">
    <property type="entry name" value="HEPN_RiboL-PSP"/>
</dbReference>
<feature type="domain" description="RiboL-PSP-HEPN" evidence="1">
    <location>
        <begin position="19"/>
        <end position="203"/>
    </location>
</feature>
<name>A0A6P2VCH2_BURL3</name>
<dbReference type="EMBL" id="CABVQH010000009">
    <property type="protein sequence ID" value="VWC79341.1"/>
    <property type="molecule type" value="Genomic_DNA"/>
</dbReference>
<sequence>MSKIRTLTQLQDFLDQGFSWRLKEIADLKVVVRGNSSLAQATLIRAGVPLVYAHWEGFIKQASQDYLRYVTGQRLSYQQLASCFVVFGAKKHLTGIVESRKSTINIAAVDFFRSQLSERADLALSNAIDTKSNLSSEVFQNIAVSIGVSTAPYDAYYNLIDESLLKRRNGIAHGEYLDLSGDDFRTLADEVIKLLRMYKTDIETLASSSAYKVAE</sequence>
<accession>A0A6P2VCH2</accession>
<evidence type="ECO:0000313" key="3">
    <source>
        <dbReference type="Proteomes" id="UP000494260"/>
    </source>
</evidence>
<reference evidence="2 3" key="1">
    <citation type="submission" date="2019-09" db="EMBL/GenBank/DDBJ databases">
        <authorList>
            <person name="Depoorter E."/>
        </authorList>
    </citation>
    <scope>NUCLEOTIDE SEQUENCE [LARGE SCALE GENOMIC DNA]</scope>
    <source>
        <strain evidence="2">R-18109</strain>
    </source>
</reference>
<evidence type="ECO:0000259" key="1">
    <source>
        <dbReference type="Pfam" id="PF18735"/>
    </source>
</evidence>
<dbReference type="RefSeq" id="WP_174951302.1">
    <property type="nucleotide sequence ID" value="NZ_CABVQH010000009.1"/>
</dbReference>